<proteinExistence type="predicted"/>
<organism evidence="3 4">
    <name type="scientific">Gymnopus androsaceus JB14</name>
    <dbReference type="NCBI Taxonomy" id="1447944"/>
    <lineage>
        <taxon>Eukaryota</taxon>
        <taxon>Fungi</taxon>
        <taxon>Dikarya</taxon>
        <taxon>Basidiomycota</taxon>
        <taxon>Agaricomycotina</taxon>
        <taxon>Agaricomycetes</taxon>
        <taxon>Agaricomycetidae</taxon>
        <taxon>Agaricales</taxon>
        <taxon>Marasmiineae</taxon>
        <taxon>Omphalotaceae</taxon>
        <taxon>Gymnopus</taxon>
    </lineage>
</organism>
<sequence>MAVLSLVPEGRLEFEVAGVSGHMFRNYSNHRVLRCYLQFGNFDAILQITYMHSTQLIAGHSQFKHISLAPYTSRFSSLVLYHPSCALSSVGFNDAASIMMSPAKFGNLRVVFLFLSFFFVDGLAQRVTLWQFGQGRLLSAAVTLPLEPLGTSGNGLATTYLYQALNSATITTTNDAGLTTTQTGLSPTPRTIVASASGWIEQSNNMACSLVDSGFGECFIGTTLANSGVPITEVLAVALATSTASPVTTFGSQTTSIPSTTSTTASVSTSSNTQSLSTGKHTMATAIVGGTLGGCAFVAISFALLIIWRRRQHRSREIRNDLLPHTYAFRPNNDSVTISNSMAGQTGSLSFATAPTLESASLDPPKHHNAESSPSNGYPAQHSISAINSNMNPQLLQHTLTEIADRLRRLEASGHDEGPPPRYNS</sequence>
<dbReference type="EMBL" id="ML769481">
    <property type="protein sequence ID" value="KAE9398528.1"/>
    <property type="molecule type" value="Genomic_DNA"/>
</dbReference>
<dbReference type="AlphaFoldDB" id="A0A6A4HM96"/>
<feature type="compositionally biased region" description="Polar residues" evidence="1">
    <location>
        <begin position="371"/>
        <end position="384"/>
    </location>
</feature>
<evidence type="ECO:0000313" key="3">
    <source>
        <dbReference type="EMBL" id="KAE9398528.1"/>
    </source>
</evidence>
<keyword evidence="2" id="KW-1133">Transmembrane helix</keyword>
<keyword evidence="4" id="KW-1185">Reference proteome</keyword>
<evidence type="ECO:0000256" key="1">
    <source>
        <dbReference type="SAM" id="MobiDB-lite"/>
    </source>
</evidence>
<feature type="region of interest" description="Disordered" evidence="1">
    <location>
        <begin position="358"/>
        <end position="384"/>
    </location>
</feature>
<accession>A0A6A4HM96</accession>
<feature type="transmembrane region" description="Helical" evidence="2">
    <location>
        <begin position="283"/>
        <end position="308"/>
    </location>
</feature>
<keyword evidence="2" id="KW-0472">Membrane</keyword>
<evidence type="ECO:0000313" key="4">
    <source>
        <dbReference type="Proteomes" id="UP000799118"/>
    </source>
</evidence>
<protein>
    <submittedName>
        <fullName evidence="3">Uncharacterized protein</fullName>
    </submittedName>
</protein>
<evidence type="ECO:0000256" key="2">
    <source>
        <dbReference type="SAM" id="Phobius"/>
    </source>
</evidence>
<name>A0A6A4HM96_9AGAR</name>
<gene>
    <name evidence="3" type="ORF">BT96DRAFT_994733</name>
</gene>
<dbReference type="CDD" id="cd12087">
    <property type="entry name" value="TM_EGFR-like"/>
    <property type="match status" value="1"/>
</dbReference>
<keyword evidence="2" id="KW-0812">Transmembrane</keyword>
<dbReference type="OrthoDB" id="2962003at2759"/>
<dbReference type="Proteomes" id="UP000799118">
    <property type="component" value="Unassembled WGS sequence"/>
</dbReference>
<feature type="region of interest" description="Disordered" evidence="1">
    <location>
        <begin position="250"/>
        <end position="276"/>
    </location>
</feature>
<reference evidence="3" key="1">
    <citation type="journal article" date="2019" name="Environ. Microbiol.">
        <title>Fungal ecological strategies reflected in gene transcription - a case study of two litter decomposers.</title>
        <authorList>
            <person name="Barbi F."/>
            <person name="Kohler A."/>
            <person name="Barry K."/>
            <person name="Baskaran P."/>
            <person name="Daum C."/>
            <person name="Fauchery L."/>
            <person name="Ihrmark K."/>
            <person name="Kuo A."/>
            <person name="LaButti K."/>
            <person name="Lipzen A."/>
            <person name="Morin E."/>
            <person name="Grigoriev I.V."/>
            <person name="Henrissat B."/>
            <person name="Lindahl B."/>
            <person name="Martin F."/>
        </authorList>
    </citation>
    <scope>NUCLEOTIDE SEQUENCE</scope>
    <source>
        <strain evidence="3">JB14</strain>
    </source>
</reference>
<feature type="compositionally biased region" description="Low complexity" evidence="1">
    <location>
        <begin position="254"/>
        <end position="276"/>
    </location>
</feature>